<dbReference type="InterPro" id="IPR006498">
    <property type="entry name" value="Tail_tube"/>
</dbReference>
<name>A0A165XH78_9HYPH</name>
<dbReference type="RefSeq" id="WP_068007533.1">
    <property type="nucleotide sequence ID" value="NZ_FOFM01000010.1"/>
</dbReference>
<dbReference type="EMBL" id="LMCB01000030">
    <property type="protein sequence ID" value="KZL17699.1"/>
    <property type="molecule type" value="Genomic_DNA"/>
</dbReference>
<accession>A0A165XH78</accession>
<comment type="caution">
    <text evidence="1">The sequence shown here is derived from an EMBL/GenBank/DDBJ whole genome shotgun (WGS) entry which is preliminary data.</text>
</comment>
<dbReference type="AlphaFoldDB" id="A0A165XH78"/>
<dbReference type="Proteomes" id="UP000076577">
    <property type="component" value="Unassembled WGS sequence"/>
</dbReference>
<dbReference type="PATRIC" id="fig|989403.3.peg.3252"/>
<sequence>MRDVMLGFTMFVAGKDHGIDTEVVKLMMPKSVTQEYRGGGMDLGINQPMAALEPIEIGIKFSGLNTDIAAMIGQQPGMKIRTTFRLAVKDKANGNVIPHVAVVEGEFNGDSTDDLQRGEKAGFDALIQGVSYYKRMAGTQIIHHLQAYPPKRIINGVDHLEQVNNALGY</sequence>
<protein>
    <submittedName>
        <fullName evidence="1">Phage tail tube protein FII</fullName>
    </submittedName>
</protein>
<keyword evidence="2" id="KW-1185">Reference proteome</keyword>
<evidence type="ECO:0000313" key="2">
    <source>
        <dbReference type="Proteomes" id="UP000076577"/>
    </source>
</evidence>
<evidence type="ECO:0000313" key="1">
    <source>
        <dbReference type="EMBL" id="KZL17699.1"/>
    </source>
</evidence>
<dbReference type="STRING" id="989403.SAMN05421798_11045"/>
<organism evidence="1 2">
    <name type="scientific">Pseudovibrio axinellae</name>
    <dbReference type="NCBI Taxonomy" id="989403"/>
    <lineage>
        <taxon>Bacteria</taxon>
        <taxon>Pseudomonadati</taxon>
        <taxon>Pseudomonadota</taxon>
        <taxon>Alphaproteobacteria</taxon>
        <taxon>Hyphomicrobiales</taxon>
        <taxon>Stappiaceae</taxon>
        <taxon>Pseudovibrio</taxon>
    </lineage>
</organism>
<dbReference type="OrthoDB" id="3078668at2"/>
<dbReference type="Pfam" id="PF04985">
    <property type="entry name" value="Phage_tube"/>
    <property type="match status" value="1"/>
</dbReference>
<reference evidence="1 2" key="1">
    <citation type="journal article" date="2016" name="Front. Microbiol.">
        <title>Comparative Genomic Analysis Reveals a Diverse Repertoire of Genes Involved in Prokaryote-Eukaryote Interactions within the Pseudovibrio Genus.</title>
        <authorList>
            <person name="Romano S."/>
            <person name="Fernandez-Guerra A."/>
            <person name="Reen F.J."/>
            <person name="Glockner F.O."/>
            <person name="Crowley S.P."/>
            <person name="O'Sullivan O."/>
            <person name="Cotter P.D."/>
            <person name="Adams C."/>
            <person name="Dobson A.D."/>
            <person name="O'Gara F."/>
        </authorList>
    </citation>
    <scope>NUCLEOTIDE SEQUENCE [LARGE SCALE GENOMIC DNA]</scope>
    <source>
        <strain evidence="1 2">Ad2</strain>
    </source>
</reference>
<gene>
    <name evidence="1" type="ORF">PsAD2_03036</name>
</gene>
<proteinExistence type="predicted"/>